<evidence type="ECO:0000256" key="2">
    <source>
        <dbReference type="SAM" id="SignalP"/>
    </source>
</evidence>
<feature type="signal peptide" evidence="2">
    <location>
        <begin position="1"/>
        <end position="22"/>
    </location>
</feature>
<reference evidence="3 4" key="1">
    <citation type="journal article" date="2021" name="Genome Biol. Evol.">
        <title>Complete Genome Sequencing of a Novel Gloeobacter Species from a Waterfall Cave in Mexico.</title>
        <authorList>
            <person name="Saw J.H."/>
            <person name="Cardona T."/>
            <person name="Montejano G."/>
        </authorList>
    </citation>
    <scope>NUCLEOTIDE SEQUENCE [LARGE SCALE GENOMIC DNA]</scope>
    <source>
        <strain evidence="3">MG652769</strain>
    </source>
</reference>
<gene>
    <name evidence="3" type="ORF">ISF26_00965</name>
</gene>
<keyword evidence="4" id="KW-1185">Reference proteome</keyword>
<dbReference type="RefSeq" id="WP_230841918.1">
    <property type="nucleotide sequence ID" value="NZ_CP063845.1"/>
</dbReference>
<evidence type="ECO:0000256" key="1">
    <source>
        <dbReference type="SAM" id="MobiDB-lite"/>
    </source>
</evidence>
<accession>A0ABY3PN75</accession>
<dbReference type="Proteomes" id="UP001054846">
    <property type="component" value="Chromosome"/>
</dbReference>
<protein>
    <submittedName>
        <fullName evidence="3">Uncharacterized protein</fullName>
    </submittedName>
</protein>
<feature type="region of interest" description="Disordered" evidence="1">
    <location>
        <begin position="27"/>
        <end position="69"/>
    </location>
</feature>
<evidence type="ECO:0000313" key="4">
    <source>
        <dbReference type="Proteomes" id="UP001054846"/>
    </source>
</evidence>
<name>A0ABY3PN75_9CYAN</name>
<dbReference type="EMBL" id="CP063845">
    <property type="protein sequence ID" value="UFP94852.1"/>
    <property type="molecule type" value="Genomic_DNA"/>
</dbReference>
<keyword evidence="2" id="KW-0732">Signal</keyword>
<organism evidence="3 4">
    <name type="scientific">Gloeobacter morelensis MG652769</name>
    <dbReference type="NCBI Taxonomy" id="2781736"/>
    <lineage>
        <taxon>Bacteria</taxon>
        <taxon>Bacillati</taxon>
        <taxon>Cyanobacteriota</taxon>
        <taxon>Cyanophyceae</taxon>
        <taxon>Gloeobacterales</taxon>
        <taxon>Gloeobacteraceae</taxon>
        <taxon>Gloeobacter</taxon>
        <taxon>Gloeobacter morelensis</taxon>
    </lineage>
</organism>
<sequence length="69" mass="6856">MKSTRALFLLVLLAALGLTACANQPSVEEAQKPGLGNTPVPSGNAPAPSNTEAPEGVPTSTPVEGTSTP</sequence>
<feature type="chain" id="PRO_5046328678" evidence="2">
    <location>
        <begin position="23"/>
        <end position="69"/>
    </location>
</feature>
<proteinExistence type="predicted"/>
<feature type="compositionally biased region" description="Polar residues" evidence="1">
    <location>
        <begin position="47"/>
        <end position="69"/>
    </location>
</feature>
<dbReference type="PROSITE" id="PS51257">
    <property type="entry name" value="PROKAR_LIPOPROTEIN"/>
    <property type="match status" value="1"/>
</dbReference>
<evidence type="ECO:0000313" key="3">
    <source>
        <dbReference type="EMBL" id="UFP94852.1"/>
    </source>
</evidence>